<dbReference type="Proteomes" id="UP000198790">
    <property type="component" value="Unassembled WGS sequence"/>
</dbReference>
<dbReference type="InterPro" id="IPR019062">
    <property type="entry name" value="Restrct_endonuc_II_HpaII"/>
</dbReference>
<name>A0A1I1AQ54_9BACT</name>
<keyword evidence="1" id="KW-0255">Endonuclease</keyword>
<keyword evidence="1" id="KW-0540">Nuclease</keyword>
<protein>
    <submittedName>
        <fullName evidence="1">HpaII restriction endonuclease</fullName>
    </submittedName>
</protein>
<dbReference type="Pfam" id="PF09561">
    <property type="entry name" value="RE_HpaII"/>
    <property type="match status" value="1"/>
</dbReference>
<dbReference type="RefSeq" id="WP_092898016.1">
    <property type="nucleotide sequence ID" value="NZ_FOKK01000009.1"/>
</dbReference>
<evidence type="ECO:0000313" key="1">
    <source>
        <dbReference type="EMBL" id="SFB40067.1"/>
    </source>
</evidence>
<accession>A0A1I1AQ54</accession>
<keyword evidence="2" id="KW-1185">Reference proteome</keyword>
<keyword evidence="1" id="KW-0378">Hydrolase</keyword>
<organism evidence="1 2">
    <name type="scientific">Algoriphagus aquimarinus</name>
    <dbReference type="NCBI Taxonomy" id="237018"/>
    <lineage>
        <taxon>Bacteria</taxon>
        <taxon>Pseudomonadati</taxon>
        <taxon>Bacteroidota</taxon>
        <taxon>Cytophagia</taxon>
        <taxon>Cytophagales</taxon>
        <taxon>Cyclobacteriaceae</taxon>
        <taxon>Algoriphagus</taxon>
    </lineage>
</organism>
<gene>
    <name evidence="1" type="ORF">SAMN04489723_10930</name>
</gene>
<evidence type="ECO:0000313" key="2">
    <source>
        <dbReference type="Proteomes" id="UP000198790"/>
    </source>
</evidence>
<sequence>MLKGNKGEWSELYVLVTLLAEGKLFQSDVELDKDFSNVYEIIKAYKSESQFKLEFDRQEKVRVYKKNDQLNEQIGEFSFSDFSEISKLLYNGILKGKGSSFAILEAEDFLKTSQINKLKADSTVKSDIQLKIYDHRLAKETDLGFSIKSLLGGDSTLFNTGVGNNFIFSTEHDLEETIEDFNTRTYKPEGRMSKLTFRLQELERLGCEMKFEKIQSNQLWKNLKMIDGDLPEIIGWSLYYRWVFRESSLTKILAILEEIDPMNFYGGEASEQKLYEYKLKRFLTEAAMGMTSEKPWLGEYDSFGGVIIAKKDGDIVCFHIYDFNLFRNYLLNNTKFEQPSTGEDAELPGRPRASGKNYNYGWVYREDDLLKIKINLQIRFR</sequence>
<dbReference type="OrthoDB" id="1551452at2"/>
<dbReference type="EMBL" id="FOKK01000009">
    <property type="protein sequence ID" value="SFB40067.1"/>
    <property type="molecule type" value="Genomic_DNA"/>
</dbReference>
<dbReference type="AlphaFoldDB" id="A0A1I1AQ54"/>
<dbReference type="GO" id="GO:0004519">
    <property type="term" value="F:endonuclease activity"/>
    <property type="evidence" value="ECO:0007669"/>
    <property type="project" value="UniProtKB-KW"/>
</dbReference>
<proteinExistence type="predicted"/>
<reference evidence="1 2" key="1">
    <citation type="submission" date="2016-10" db="EMBL/GenBank/DDBJ databases">
        <authorList>
            <person name="de Groot N.N."/>
        </authorList>
    </citation>
    <scope>NUCLEOTIDE SEQUENCE [LARGE SCALE GENOMIC DNA]</scope>
    <source>
        <strain evidence="1 2">DSM 23399</strain>
    </source>
</reference>
<dbReference type="STRING" id="237018.SAMN04489723_10930"/>